<organism evidence="1 2">
    <name type="scientific">Azospirillum griseum</name>
    <dbReference type="NCBI Taxonomy" id="2496639"/>
    <lineage>
        <taxon>Bacteria</taxon>
        <taxon>Pseudomonadati</taxon>
        <taxon>Pseudomonadota</taxon>
        <taxon>Alphaproteobacteria</taxon>
        <taxon>Rhodospirillales</taxon>
        <taxon>Azospirillaceae</taxon>
        <taxon>Azospirillum</taxon>
    </lineage>
</organism>
<dbReference type="EMBL" id="RXMA01000014">
    <property type="protein sequence ID" value="RTR18567.1"/>
    <property type="molecule type" value="Genomic_DNA"/>
</dbReference>
<keyword evidence="2" id="KW-1185">Reference proteome</keyword>
<dbReference type="OrthoDB" id="9179880at2"/>
<dbReference type="PANTHER" id="PTHR30024">
    <property type="entry name" value="ALIPHATIC SULFONATES-BINDING PROTEIN-RELATED"/>
    <property type="match status" value="1"/>
</dbReference>
<evidence type="ECO:0000313" key="2">
    <source>
        <dbReference type="Proteomes" id="UP000277007"/>
    </source>
</evidence>
<accession>A0A3S0R7W4</accession>
<dbReference type="SUPFAM" id="SSF53850">
    <property type="entry name" value="Periplasmic binding protein-like II"/>
    <property type="match status" value="1"/>
</dbReference>
<protein>
    <submittedName>
        <fullName evidence="1">Phosphate/phosphite/phosphonate ABC transporter substrate-binding protein</fullName>
    </submittedName>
</protein>
<dbReference type="Proteomes" id="UP000277007">
    <property type="component" value="Unassembled WGS sequence"/>
</dbReference>
<comment type="caution">
    <text evidence="1">The sequence shown here is derived from an EMBL/GenBank/DDBJ whole genome shotgun (WGS) entry which is preliminary data.</text>
</comment>
<proteinExistence type="predicted"/>
<dbReference type="Gene3D" id="3.40.190.10">
    <property type="entry name" value="Periplasmic binding protein-like II"/>
    <property type="match status" value="2"/>
</dbReference>
<dbReference type="RefSeq" id="WP_126616879.1">
    <property type="nucleotide sequence ID" value="NZ_JBHUCY010000009.1"/>
</dbReference>
<name>A0A3S0R7W4_9PROT</name>
<dbReference type="Pfam" id="PF12974">
    <property type="entry name" value="Phosphonate-bd"/>
    <property type="match status" value="1"/>
</dbReference>
<evidence type="ECO:0000313" key="1">
    <source>
        <dbReference type="EMBL" id="RTR18567.1"/>
    </source>
</evidence>
<sequence length="285" mass="30710">MSKRPRLPVATFLAGALAILCSLWAIPGRAQDAAPFRIGIAPHTSARVIIEQYQPVRRALEAAVGQPVEIITAPDFTVFAQRALEQDYDLAITTGHQAQLLKSDAGYRPVLTYKADFRAVVVTAAGSPYTNAESLRGTTVLGLNPSSLVTLWGQQWLKDTNKITDVQIRYVSAADSVAQIVLSGDASAGFMSLANRHKLAPEVQAKLTTLVESPAMAGRVYLLNARKAALLPRIHDALLAFGATAEGKTYFDTNALGGYREISDAELATMEPLAEEVRRVLKAKP</sequence>
<gene>
    <name evidence="1" type="ORF">EJ903_15110</name>
</gene>
<dbReference type="PANTHER" id="PTHR30024:SF17">
    <property type="entry name" value="SOLUTE-BINDING PROTEIN FAMILY 3_N-TERMINAL DOMAIN-CONTAINING PROTEIN"/>
    <property type="match status" value="1"/>
</dbReference>
<dbReference type="AlphaFoldDB" id="A0A3S0R7W4"/>
<reference evidence="1 2" key="1">
    <citation type="submission" date="2018-12" db="EMBL/GenBank/DDBJ databases">
        <authorList>
            <person name="Yang Y."/>
        </authorList>
    </citation>
    <scope>NUCLEOTIDE SEQUENCE [LARGE SCALE GENOMIC DNA]</scope>
    <source>
        <strain evidence="1 2">L-25-5w-1</strain>
    </source>
</reference>